<feature type="active site" description="For DNase activity of RuvC domain" evidence="1">
    <location>
        <position position="1213"/>
    </location>
</feature>
<feature type="site" description="Binds crRNA" evidence="3">
    <location>
        <position position="749"/>
    </location>
</feature>
<dbReference type="Pfam" id="PF22222">
    <property type="entry name" value="Cpf1_PI-like"/>
    <property type="match status" value="1"/>
</dbReference>
<dbReference type="NCBIfam" id="TIGR04330">
    <property type="entry name" value="cas_Cpf1"/>
    <property type="match status" value="1"/>
</dbReference>
<feature type="site" description="Binds Target strand DNA" evidence="3">
    <location>
        <position position="590"/>
    </location>
</feature>
<evidence type="ECO:0000313" key="10">
    <source>
        <dbReference type="Proteomes" id="UP000095673"/>
    </source>
</evidence>
<dbReference type="Pfam" id="PF18510">
    <property type="entry name" value="NUC"/>
    <property type="match status" value="1"/>
</dbReference>
<feature type="site" description="Binds Target strand DNA; via amide nitrogen" evidence="3">
    <location>
        <position position="742"/>
    </location>
</feature>
<dbReference type="InterPro" id="IPR027620">
    <property type="entry name" value="Cas12a"/>
</dbReference>
<feature type="domain" description="Cas12a REC2" evidence="7">
    <location>
        <begin position="302"/>
        <end position="509"/>
    </location>
</feature>
<feature type="region of interest" description="Binds crRNA in crRNA-target DNA heteroduplex" evidence="2">
    <location>
        <begin position="284"/>
        <end position="287"/>
    </location>
</feature>
<feature type="active site" description="For pre-crRNA processing" evidence="1">
    <location>
        <position position="830"/>
    </location>
</feature>
<dbReference type="Pfam" id="PF18501">
    <property type="entry name" value="REC1"/>
    <property type="match status" value="1"/>
</dbReference>
<feature type="domain" description="Cas12a RuvC nuclease" evidence="6">
    <location>
        <begin position="852"/>
        <end position="1261"/>
    </location>
</feature>
<dbReference type="SMR" id="A0A173RQ21"/>
<evidence type="ECO:0008006" key="11">
    <source>
        <dbReference type="Google" id="ProtNLM"/>
    </source>
</evidence>
<feature type="site" description="Binds crRNA alone and in crRNA-target DNA heteroduplex" evidence="3">
    <location>
        <position position="20"/>
    </location>
</feature>
<dbReference type="Pfam" id="PF18516">
    <property type="entry name" value="RuvC_1"/>
    <property type="match status" value="1"/>
</dbReference>
<evidence type="ECO:0000256" key="1">
    <source>
        <dbReference type="PIRSR" id="PIRSR627620-1"/>
    </source>
</evidence>
<feature type="active site" description="For DNase activity of RuvC domain" evidence="1">
    <location>
        <position position="962"/>
    </location>
</feature>
<feature type="region of interest" description="Binds DNA in crRNA-target DNA heteroduplex" evidence="2">
    <location>
        <begin position="260"/>
        <end position="264"/>
    </location>
</feature>
<gene>
    <name evidence="9" type="ORF">ERS852580_00605</name>
</gene>
<feature type="site" description="Binds DNA in crRNA-target DNA heteroduplex" evidence="3">
    <location>
        <position position="511"/>
    </location>
</feature>
<feature type="domain" description="Cas12a nuclease" evidence="5">
    <location>
        <begin position="1041"/>
        <end position="1203"/>
    </location>
</feature>
<evidence type="ECO:0000256" key="3">
    <source>
        <dbReference type="PIRSR" id="PIRSR627620-3"/>
    </source>
</evidence>
<feature type="domain" description="Cas12a PI" evidence="8">
    <location>
        <begin position="586"/>
        <end position="678"/>
    </location>
</feature>
<protein>
    <recommendedName>
        <fullName evidence="11">Type V CRISPR-associated protein Cpf1</fullName>
    </recommendedName>
</protein>
<feature type="domain" description="Cas12a REC1" evidence="4">
    <location>
        <begin position="52"/>
        <end position="286"/>
    </location>
</feature>
<sequence length="1263" mass="147993">MNNGTNNFQNFIGISSLQKTLRNALIPTETTQQFIVKNGIIKEDELRGENRQILKDIMDDYYRGFISETLSSIDDIDWTSLFEKMEIQLKNGDNKDTLIKEQAEKRKAIYKKFADDDRFKNMFSAKLISDILPEFVIHNNNYSASEKEEKTQVIKLFSRFATSFKDYFKNRANCFSADDISSSSCHRIVNDNAEIFFSNALVYRRIVKNLSNDDINKISGDMKDSLKEMSLDEIYSYEKYGEFITQEGISFYNDICGKVNSFMNLYCQKNKENKNLYKLRKLHKQILCIADTSYEVPYKFESDEEVYQSVNGFLDNISSKHIVERLRKIGDNYNGYNLDKIYIVSRFYESVSQKTYRDWETINTALEIHYNNILPGNGKSKADKVKKAVKNDLQKSITEINELVSNYKLCPDDNIKAETYIHEISHILNNFEAQELKYNPEIHLVESELKASELKNVLDVIMNAFHWCSVFMTEELVDKDNNFYAELEEIYDEIYPVISLYNLVRNYVTQKPYSTKKIKLNFGIPTLADGWSKSKEYSNNAIILMRDNLYYLGIFNAKNKPDKKIIEGNTSENKGDYKKMIYNLLPGPNKMIPKVFLSSKTGVETYKPSAYILEGYKQNKHLKSSKDFDITFCRDLIDYFKNCIAIHPEWKNFGFDFSDTSTYEDISGFYREVELQGYKIDWTYISEKDIDLLQEKGQLYLFQIYNKDFSKKSTGNDNLHTMYLKNLFSEENLKDIVLKLNGEAEIFFRKSSIKNPIIHKKGSILVNRTYEAEEKDQFGNIQIVRKTIPENIYQELYKYFNDKSDKELSDEAAKLKNVVGHHEAATNIVKDYRYTYDKYFLHMPITINFKANKTSFINDRILQYIAKENDLHVIGIDRGERNLIYVSVIDTCGNIVEQKSFNIVNGYDYQIKLKQQEGARQIARKEWKEIGKIKEIKEGYLSLVIHEISKMVIKYNAIIAMEDLSYGFKKGRFKVERQVYQKFETMLINKLNYLVFKDISITENGGLLKGYQLTYIPEKLKNVGHQCGCIFYVPAAYTSKIDPTTGFANIFKFKDLTVDAKREFIKKFDSIRYDSEKNLFCFTFDYNNFITQNTVMSKSSWSVYTYGVRIKRRFVNGRFSNESDTIDITKDMEKTLEMTDINWRDGHDLRQDIIDYEIVQHIFEIFKLTVQMRNSLSELEDRDYDRLISPVLNENNIFYDSAKAGDALPKDADANGAYCIALKGLYEIKQITENWKEDGKFSRDKLKISNKDWFDFIQNKRYL</sequence>
<evidence type="ECO:0000259" key="7">
    <source>
        <dbReference type="Pfam" id="PF21918"/>
    </source>
</evidence>
<feature type="region of interest" description="Binds crRNA" evidence="2">
    <location>
        <begin position="513"/>
        <end position="517"/>
    </location>
</feature>
<feature type="region of interest" description="Binds crRNA" evidence="2">
    <location>
        <begin position="719"/>
        <end position="720"/>
    </location>
</feature>
<name>A0A173RQ21_9FIRM</name>
<dbReference type="Pfam" id="PF21918">
    <property type="entry name" value="cas_Cpf1_2nd"/>
    <property type="match status" value="1"/>
</dbReference>
<organism evidence="9 10">
    <name type="scientific">Agathobacter rectalis</name>
    <dbReference type="NCBI Taxonomy" id="39491"/>
    <lineage>
        <taxon>Bacteria</taxon>
        <taxon>Bacillati</taxon>
        <taxon>Bacillota</taxon>
        <taxon>Clostridia</taxon>
        <taxon>Lachnospirales</taxon>
        <taxon>Lachnospiraceae</taxon>
        <taxon>Agathobacter</taxon>
    </lineage>
</organism>
<dbReference type="InterPro" id="IPR040882">
    <property type="entry name" value="Cas12a_NUC"/>
</dbReference>
<evidence type="ECO:0000259" key="8">
    <source>
        <dbReference type="Pfam" id="PF22222"/>
    </source>
</evidence>
<feature type="site" description="Binds DNA protospacer adjacent motif (PAM)" evidence="3">
    <location>
        <position position="535"/>
    </location>
</feature>
<dbReference type="Proteomes" id="UP000095673">
    <property type="component" value="Unassembled WGS sequence"/>
</dbReference>
<evidence type="ECO:0000259" key="4">
    <source>
        <dbReference type="Pfam" id="PF18501"/>
    </source>
</evidence>
<feature type="site" description="Binds PAM" evidence="3">
    <location>
        <position position="594"/>
    </location>
</feature>
<dbReference type="EMBL" id="CYXM01000002">
    <property type="protein sequence ID" value="CUM80100.1"/>
    <property type="molecule type" value="Genomic_DNA"/>
</dbReference>
<feature type="site" description="Binds DNA in crRNA-target DNA heteroduplex" evidence="3">
    <location>
        <position position="278"/>
    </location>
</feature>
<dbReference type="InterPro" id="IPR040852">
    <property type="entry name" value="RuvC_1"/>
</dbReference>
<evidence type="ECO:0000256" key="2">
    <source>
        <dbReference type="PIRSR" id="PIRSR627620-2"/>
    </source>
</evidence>
<feature type="region of interest" description="Binds crRNA" evidence="2">
    <location>
        <begin position="707"/>
        <end position="710"/>
    </location>
</feature>
<dbReference type="OrthoDB" id="318356at2"/>
<accession>A0A173RQ21</accession>
<dbReference type="InterPro" id="IPR054116">
    <property type="entry name" value="Cas12a_REC2"/>
</dbReference>
<dbReference type="InterPro" id="IPR040787">
    <property type="entry name" value="Cas12a_REC1"/>
</dbReference>
<feature type="active site" description="For DNase activity of RuvC domain" evidence="1">
    <location>
        <position position="877"/>
    </location>
</feature>
<evidence type="ECO:0000313" key="9">
    <source>
        <dbReference type="EMBL" id="CUM80100.1"/>
    </source>
</evidence>
<dbReference type="InterPro" id="IPR053993">
    <property type="entry name" value="Cas12a_PI"/>
</dbReference>
<evidence type="ECO:0000259" key="6">
    <source>
        <dbReference type="Pfam" id="PF18516"/>
    </source>
</evidence>
<dbReference type="RefSeq" id="WP_055237260.1">
    <property type="nucleotide sequence ID" value="NZ_CYXM01000002.1"/>
</dbReference>
<reference evidence="9 10" key="1">
    <citation type="submission" date="2015-09" db="EMBL/GenBank/DDBJ databases">
        <authorList>
            <consortium name="Pathogen Informatics"/>
        </authorList>
    </citation>
    <scope>NUCLEOTIDE SEQUENCE [LARGE SCALE GENOMIC DNA]</scope>
    <source>
        <strain evidence="9 10">2789STDY5834968</strain>
    </source>
</reference>
<feature type="active site" description="For pre-crRNA processing" evidence="1">
    <location>
        <position position="759"/>
    </location>
</feature>
<evidence type="ECO:0000259" key="5">
    <source>
        <dbReference type="Pfam" id="PF18510"/>
    </source>
</evidence>
<proteinExistence type="predicted"/>
<dbReference type="AlphaFoldDB" id="A0A173RQ21"/>